<evidence type="ECO:0000256" key="1">
    <source>
        <dbReference type="SAM" id="Phobius"/>
    </source>
</evidence>
<organism evidence="2 3">
    <name type="scientific">Prevotella heparinolytica</name>
    <dbReference type="NCBI Taxonomy" id="28113"/>
    <lineage>
        <taxon>Bacteria</taxon>
        <taxon>Pseudomonadati</taxon>
        <taxon>Bacteroidota</taxon>
        <taxon>Bacteroidia</taxon>
        <taxon>Bacteroidales</taxon>
        <taxon>Bacteroidaceae</taxon>
        <taxon>Bacteroides</taxon>
    </lineage>
</organism>
<proteinExistence type="predicted"/>
<dbReference type="EMBL" id="RQYF01000016">
    <property type="protein sequence ID" value="RRD92066.1"/>
    <property type="molecule type" value="Genomic_DNA"/>
</dbReference>
<feature type="transmembrane region" description="Helical" evidence="1">
    <location>
        <begin position="114"/>
        <end position="132"/>
    </location>
</feature>
<dbReference type="AlphaFoldDB" id="A0A3P2ABJ0"/>
<sequence>MIRDTFFSMPRFVNLCRKDMVENWKANVLRMVLMYGMTAIIFIWNGYIEYTDRDWEGVTEDPAWAFDIVTFIGSIVLMGCLSASFIMERMKTKTGRTAMLLTPATMFEKFLSRWLVFTFGFLIVFLVSFKLADWTRVLYFTVKYPEASRIASVPLSVYLVGPAEHWTAFNNCDKFMFGVSFYFLLQSCFVLGSSIWAKNAFLKTFAAGVVIVIVYLLIGAGLVKVLFPDNYMENKFFTDEQAVFWGSILCSLAALFNWVLAYFRFKESEIINRW</sequence>
<feature type="transmembrane region" description="Helical" evidence="1">
    <location>
        <begin position="204"/>
        <end position="223"/>
    </location>
</feature>
<feature type="transmembrane region" description="Helical" evidence="1">
    <location>
        <begin position="175"/>
        <end position="197"/>
    </location>
</feature>
<feature type="transmembrane region" description="Helical" evidence="1">
    <location>
        <begin position="243"/>
        <end position="263"/>
    </location>
</feature>
<name>A0A3P2ABJ0_9BACE</name>
<comment type="caution">
    <text evidence="2">The sequence shown here is derived from an EMBL/GenBank/DDBJ whole genome shotgun (WGS) entry which is preliminary data.</text>
</comment>
<feature type="transmembrane region" description="Helical" evidence="1">
    <location>
        <begin position="68"/>
        <end position="87"/>
    </location>
</feature>
<dbReference type="Proteomes" id="UP000279562">
    <property type="component" value="Unassembled WGS sequence"/>
</dbReference>
<keyword evidence="1" id="KW-0812">Transmembrane</keyword>
<reference evidence="2 3" key="1">
    <citation type="submission" date="2018-11" db="EMBL/GenBank/DDBJ databases">
        <title>Genomes From Bacteria Associated with the Canine Oral Cavity: a Test Case for Automated Genome-Based Taxonomic Assignment.</title>
        <authorList>
            <person name="Coil D.A."/>
            <person name="Jospin G."/>
            <person name="Darling A.E."/>
            <person name="Wallis C."/>
            <person name="Davis I.J."/>
            <person name="Harris S."/>
            <person name="Eisen J.A."/>
            <person name="Holcombe L.J."/>
            <person name="O'Flynn C."/>
        </authorList>
    </citation>
    <scope>NUCLEOTIDE SEQUENCE [LARGE SCALE GENOMIC DNA]</scope>
    <source>
        <strain evidence="2 3">OH1047_COT-310</strain>
    </source>
</reference>
<evidence type="ECO:0008006" key="4">
    <source>
        <dbReference type="Google" id="ProtNLM"/>
    </source>
</evidence>
<evidence type="ECO:0000313" key="2">
    <source>
        <dbReference type="EMBL" id="RRD92066.1"/>
    </source>
</evidence>
<dbReference type="RefSeq" id="WP_125238877.1">
    <property type="nucleotide sequence ID" value="NZ_RQYF01000016.1"/>
</dbReference>
<protein>
    <recommendedName>
        <fullName evidence="4">Transmembrane protein</fullName>
    </recommendedName>
</protein>
<accession>A0A3P2ABJ0</accession>
<keyword evidence="3" id="KW-1185">Reference proteome</keyword>
<evidence type="ECO:0000313" key="3">
    <source>
        <dbReference type="Proteomes" id="UP000279562"/>
    </source>
</evidence>
<keyword evidence="1" id="KW-0472">Membrane</keyword>
<keyword evidence="1" id="KW-1133">Transmembrane helix</keyword>
<feature type="transmembrane region" description="Helical" evidence="1">
    <location>
        <begin position="28"/>
        <end position="48"/>
    </location>
</feature>
<gene>
    <name evidence="2" type="ORF">EII33_05500</name>
</gene>